<proteinExistence type="inferred from homology"/>
<organism evidence="3 4">
    <name type="scientific">Echinicola jeungdonensis</name>
    <dbReference type="NCBI Taxonomy" id="709343"/>
    <lineage>
        <taxon>Bacteria</taxon>
        <taxon>Pseudomonadati</taxon>
        <taxon>Bacteroidota</taxon>
        <taxon>Cytophagia</taxon>
        <taxon>Cytophagales</taxon>
        <taxon>Cyclobacteriaceae</taxon>
        <taxon>Echinicola</taxon>
    </lineage>
</organism>
<dbReference type="CDD" id="cd03786">
    <property type="entry name" value="GTB_UDP-GlcNAc_2-Epimerase"/>
    <property type="match status" value="1"/>
</dbReference>
<dbReference type="InterPro" id="IPR003331">
    <property type="entry name" value="UDP_GlcNAc_Epimerase_2_dom"/>
</dbReference>
<evidence type="ECO:0000259" key="2">
    <source>
        <dbReference type="Pfam" id="PF02350"/>
    </source>
</evidence>
<keyword evidence="4" id="KW-1185">Reference proteome</keyword>
<reference evidence="3 4" key="1">
    <citation type="submission" date="2024-09" db="EMBL/GenBank/DDBJ databases">
        <authorList>
            <person name="Sun Q."/>
            <person name="Mori K."/>
        </authorList>
    </citation>
    <scope>NUCLEOTIDE SEQUENCE [LARGE SCALE GENOMIC DNA]</scope>
    <source>
        <strain evidence="3 4">CECT 7682</strain>
    </source>
</reference>
<name>A0ABV5J9B4_9BACT</name>
<dbReference type="SUPFAM" id="SSF53756">
    <property type="entry name" value="UDP-Glycosyltransferase/glycogen phosphorylase"/>
    <property type="match status" value="1"/>
</dbReference>
<comment type="similarity">
    <text evidence="1">Belongs to the UDP-N-acetylglucosamine 2-epimerase family.</text>
</comment>
<dbReference type="Pfam" id="PF02350">
    <property type="entry name" value="Epimerase_2"/>
    <property type="match status" value="1"/>
</dbReference>
<dbReference type="NCBIfam" id="TIGR00236">
    <property type="entry name" value="wecB"/>
    <property type="match status" value="1"/>
</dbReference>
<keyword evidence="1 3" id="KW-0413">Isomerase</keyword>
<feature type="domain" description="UDP-N-acetylglucosamine 2-epimerase" evidence="2">
    <location>
        <begin position="32"/>
        <end position="359"/>
    </location>
</feature>
<accession>A0ABV5J9B4</accession>
<dbReference type="GO" id="GO:0008761">
    <property type="term" value="F:UDP-N-acetylglucosamine 2-epimerase activity"/>
    <property type="evidence" value="ECO:0007669"/>
    <property type="project" value="UniProtKB-EC"/>
</dbReference>
<dbReference type="RefSeq" id="WP_290247620.1">
    <property type="nucleotide sequence ID" value="NZ_JAUFQT010000001.1"/>
</dbReference>
<dbReference type="Proteomes" id="UP001589654">
    <property type="component" value="Unassembled WGS sequence"/>
</dbReference>
<evidence type="ECO:0000313" key="3">
    <source>
        <dbReference type="EMBL" id="MFB9212504.1"/>
    </source>
</evidence>
<dbReference type="Gene3D" id="3.40.50.2000">
    <property type="entry name" value="Glycogen Phosphorylase B"/>
    <property type="match status" value="2"/>
</dbReference>
<sequence length="372" mass="42162">MVNITLIAGARPNFMKIAPIIHAIHQVRESGREMDYRLVHTGQHYDPKMSGDFFEQLQIPHPHINLEAGGGSQAQQTAAIMVGFEKELENFKPDVVLVVGDVTSTLACSITAKKMQVQVVHVEGGIRSWDMSMPEEINRMVTDSITDHFFTTTELANENLINYGVPERKIHWVGNTMIDTLLKEMPNLKQPHGEIYDRLKEKSYFVLTLHRPANVDQEEKLKAMMEAILEGSGELPIVFPVHPRTAKVLKNLGIEHPRLHYTEPLSYLEFNYLVQNARGVITDSGGITEEASVMNVPCLTLRDNTERPETITQGTNELVGTDPSKLKPYMEKILEGNWKQYRGILLWDGHSATRIVEKLWQIYGEKKRVTQG</sequence>
<comment type="caution">
    <text evidence="3">The sequence shown here is derived from an EMBL/GenBank/DDBJ whole genome shotgun (WGS) entry which is preliminary data.</text>
</comment>
<protein>
    <submittedName>
        <fullName evidence="3">Non-hydrolyzing UDP-N-acetylglucosamine 2-epimerase</fullName>
        <ecNumber evidence="3">5.1.3.14</ecNumber>
    </submittedName>
</protein>
<dbReference type="EMBL" id="JBHMEW010000061">
    <property type="protein sequence ID" value="MFB9212504.1"/>
    <property type="molecule type" value="Genomic_DNA"/>
</dbReference>
<evidence type="ECO:0000313" key="4">
    <source>
        <dbReference type="Proteomes" id="UP001589654"/>
    </source>
</evidence>
<evidence type="ECO:0000256" key="1">
    <source>
        <dbReference type="RuleBase" id="RU003513"/>
    </source>
</evidence>
<dbReference type="PANTHER" id="PTHR43174:SF1">
    <property type="entry name" value="UDP-N-ACETYLGLUCOSAMINE 2-EPIMERASE"/>
    <property type="match status" value="1"/>
</dbReference>
<dbReference type="EC" id="5.1.3.14" evidence="3"/>
<gene>
    <name evidence="3" type="primary">wecB</name>
    <name evidence="3" type="ORF">ACFFUR_11865</name>
</gene>
<dbReference type="PANTHER" id="PTHR43174">
    <property type="entry name" value="UDP-N-ACETYLGLUCOSAMINE 2-EPIMERASE"/>
    <property type="match status" value="1"/>
</dbReference>
<dbReference type="InterPro" id="IPR029767">
    <property type="entry name" value="WecB-like"/>
</dbReference>